<dbReference type="PANTHER" id="PTHR21599">
    <property type="entry name" value="GLYCERATE KINASE"/>
    <property type="match status" value="1"/>
</dbReference>
<evidence type="ECO:0000313" key="6">
    <source>
        <dbReference type="EMBL" id="GAA1215842.1"/>
    </source>
</evidence>
<dbReference type="PIRSF" id="PIRSF006078">
    <property type="entry name" value="GlxK"/>
    <property type="match status" value="1"/>
</dbReference>
<dbReference type="InterPro" id="IPR036129">
    <property type="entry name" value="Glycerate_kinase_sf"/>
</dbReference>
<dbReference type="InterPro" id="IPR018193">
    <property type="entry name" value="Glyc_kinase_flavodox-like_fold"/>
</dbReference>
<dbReference type="Proteomes" id="UP001500943">
    <property type="component" value="Unassembled WGS sequence"/>
</dbReference>
<name>A0ABN1VM84_9MICO</name>
<evidence type="ECO:0000256" key="2">
    <source>
        <dbReference type="ARBA" id="ARBA00022679"/>
    </source>
</evidence>
<dbReference type="EMBL" id="BAAAKW010000026">
    <property type="protein sequence ID" value="GAA1215842.1"/>
    <property type="molecule type" value="Genomic_DNA"/>
</dbReference>
<dbReference type="Gene3D" id="3.40.50.10350">
    <property type="entry name" value="Glycerate kinase, domain 1"/>
    <property type="match status" value="1"/>
</dbReference>
<keyword evidence="2 4" id="KW-0808">Transferase</keyword>
<dbReference type="GO" id="GO:0016301">
    <property type="term" value="F:kinase activity"/>
    <property type="evidence" value="ECO:0007669"/>
    <property type="project" value="UniProtKB-KW"/>
</dbReference>
<dbReference type="Pfam" id="PF02595">
    <property type="entry name" value="Gly_kinase"/>
    <property type="match status" value="1"/>
</dbReference>
<dbReference type="InterPro" id="IPR018197">
    <property type="entry name" value="Glycerate_kinase_RE-like"/>
</dbReference>
<accession>A0ABN1VM84</accession>
<feature type="compositionally biased region" description="Basic and acidic residues" evidence="5">
    <location>
        <begin position="404"/>
        <end position="414"/>
    </location>
</feature>
<evidence type="ECO:0000256" key="3">
    <source>
        <dbReference type="ARBA" id="ARBA00022777"/>
    </source>
</evidence>
<dbReference type="NCBIfam" id="TIGR00045">
    <property type="entry name" value="glycerate kinase"/>
    <property type="match status" value="1"/>
</dbReference>
<dbReference type="SUPFAM" id="SSF110738">
    <property type="entry name" value="Glycerate kinase I"/>
    <property type="match status" value="1"/>
</dbReference>
<gene>
    <name evidence="6" type="ORF">GCM10009655_13940</name>
</gene>
<dbReference type="InterPro" id="IPR004381">
    <property type="entry name" value="Glycerate_kinase"/>
</dbReference>
<feature type="compositionally biased region" description="Acidic residues" evidence="5">
    <location>
        <begin position="392"/>
        <end position="403"/>
    </location>
</feature>
<evidence type="ECO:0000313" key="7">
    <source>
        <dbReference type="Proteomes" id="UP001500943"/>
    </source>
</evidence>
<feature type="region of interest" description="Disordered" evidence="5">
    <location>
        <begin position="392"/>
        <end position="414"/>
    </location>
</feature>
<comment type="caution">
    <text evidence="6">The sequence shown here is derived from an EMBL/GenBank/DDBJ whole genome shotgun (WGS) entry which is preliminary data.</text>
</comment>
<comment type="similarity">
    <text evidence="1 4">Belongs to the glycerate kinase type-1 family.</text>
</comment>
<organism evidence="6 7">
    <name type="scientific">Rhodoglobus aureus</name>
    <dbReference type="NCBI Taxonomy" id="191497"/>
    <lineage>
        <taxon>Bacteria</taxon>
        <taxon>Bacillati</taxon>
        <taxon>Actinomycetota</taxon>
        <taxon>Actinomycetes</taxon>
        <taxon>Micrococcales</taxon>
        <taxon>Microbacteriaceae</taxon>
        <taxon>Rhodoglobus</taxon>
    </lineage>
</organism>
<evidence type="ECO:0000256" key="4">
    <source>
        <dbReference type="PIRNR" id="PIRNR006078"/>
    </source>
</evidence>
<proteinExistence type="inferred from homology"/>
<dbReference type="Gene3D" id="3.90.1510.10">
    <property type="entry name" value="Glycerate kinase, domain 2"/>
    <property type="match status" value="1"/>
</dbReference>
<dbReference type="RefSeq" id="WP_343924447.1">
    <property type="nucleotide sequence ID" value="NZ_BAAAKW010000026.1"/>
</dbReference>
<sequence length="414" mass="42131">MPDIHSPVIVIAPDSFKGSLSAADAAAALERGAREVLPETATVLTFPMADGGEGSLNTVLAAWLQPTLSMATVDAIGRERDADYGFDLDGRRAVIEAAQANGLPDVSDVPLQPLRADSYGVGVIAASVIERGAREITLFLGGSASSDGGTGLLRALGARFLDADGDELAPGGGALAALETIDLSGLIAGALETHWRVAVDVTNPLTGTDGAAHVFGPQKGASASDVAVLDAGLIRLSEVLAETTLASERSFSAAGIASLPGIGAAGGIAAGLVALFGAELVPGAQLVADAIGLSAAIERADVILTGEGRLDHQSLDGKVIDYLRGAKNPTSWLAVIAGENHLTPDESAAAGIDLALPLGTGIQNRKELFQYAGPLLEARGAHAIAEWLDPTDLEAEFDDDDAEGDKNDKDELNA</sequence>
<evidence type="ECO:0000256" key="5">
    <source>
        <dbReference type="SAM" id="MobiDB-lite"/>
    </source>
</evidence>
<protein>
    <submittedName>
        <fullName evidence="6">Glycerate kinase</fullName>
    </submittedName>
</protein>
<dbReference type="PANTHER" id="PTHR21599:SF0">
    <property type="entry name" value="GLYCERATE KINASE"/>
    <property type="match status" value="1"/>
</dbReference>
<evidence type="ECO:0000256" key="1">
    <source>
        <dbReference type="ARBA" id="ARBA00006284"/>
    </source>
</evidence>
<reference evidence="6 7" key="1">
    <citation type="journal article" date="2019" name="Int. J. Syst. Evol. Microbiol.">
        <title>The Global Catalogue of Microorganisms (GCM) 10K type strain sequencing project: providing services to taxonomists for standard genome sequencing and annotation.</title>
        <authorList>
            <consortium name="The Broad Institute Genomics Platform"/>
            <consortium name="The Broad Institute Genome Sequencing Center for Infectious Disease"/>
            <person name="Wu L."/>
            <person name="Ma J."/>
        </authorList>
    </citation>
    <scope>NUCLEOTIDE SEQUENCE [LARGE SCALE GENOMIC DNA]</scope>
    <source>
        <strain evidence="6 7">JCM 12762</strain>
    </source>
</reference>
<keyword evidence="3 4" id="KW-0418">Kinase</keyword>
<keyword evidence="7" id="KW-1185">Reference proteome</keyword>